<name>A0A7S1ASE1_NOCSC</name>
<feature type="domain" description="C2" evidence="2">
    <location>
        <begin position="302"/>
        <end position="415"/>
    </location>
</feature>
<accession>A0A7S1ASE1</accession>
<evidence type="ECO:0000259" key="2">
    <source>
        <dbReference type="PROSITE" id="PS50004"/>
    </source>
</evidence>
<evidence type="ECO:0000313" key="3">
    <source>
        <dbReference type="EMBL" id="CAD8863414.1"/>
    </source>
</evidence>
<dbReference type="InterPro" id="IPR035892">
    <property type="entry name" value="C2_domain_sf"/>
</dbReference>
<dbReference type="EMBL" id="HBFQ01053017">
    <property type="protein sequence ID" value="CAD8863414.1"/>
    <property type="molecule type" value="Transcribed_RNA"/>
</dbReference>
<evidence type="ECO:0000256" key="1">
    <source>
        <dbReference type="SAM" id="MobiDB-lite"/>
    </source>
</evidence>
<feature type="region of interest" description="Disordered" evidence="1">
    <location>
        <begin position="168"/>
        <end position="187"/>
    </location>
</feature>
<proteinExistence type="predicted"/>
<dbReference type="Gene3D" id="2.60.40.150">
    <property type="entry name" value="C2 domain"/>
    <property type="match status" value="1"/>
</dbReference>
<protein>
    <recommendedName>
        <fullName evidence="2">C2 domain-containing protein</fullName>
    </recommendedName>
</protein>
<dbReference type="SUPFAM" id="SSF49562">
    <property type="entry name" value="C2 domain (Calcium/lipid-binding domain, CaLB)"/>
    <property type="match status" value="1"/>
</dbReference>
<dbReference type="InterPro" id="IPR000008">
    <property type="entry name" value="C2_dom"/>
</dbReference>
<dbReference type="AlphaFoldDB" id="A0A7S1ASE1"/>
<organism evidence="3">
    <name type="scientific">Noctiluca scintillans</name>
    <name type="common">Sea sparkle</name>
    <name type="synonym">Red tide dinoflagellate</name>
    <dbReference type="NCBI Taxonomy" id="2966"/>
    <lineage>
        <taxon>Eukaryota</taxon>
        <taxon>Sar</taxon>
        <taxon>Alveolata</taxon>
        <taxon>Dinophyceae</taxon>
        <taxon>Noctilucales</taxon>
        <taxon>Noctilucaceae</taxon>
        <taxon>Noctiluca</taxon>
    </lineage>
</organism>
<sequence>MPPPQALTGEAVDQVLVKLDEAADRVGEFGDSMVKVRRAEFDLLAQIEVIRDMMERSFRSTTDHGALKETFGGDCERISHVRAILENVELSDMNKGDQRWNTCLSMVQTVEKVLADMGLSRELRKAQRRFTERVKKRQSTRKSIRASQILKAIDPEILAKSAAAAAQSGDQSLKDKKDVGSDDSGDEAATLANSQEFAALRKVINEMKALEFDASKKEKEAGATFGNFNRAVRDAVKSSPQSLDAAEPKDKVLKFLQSYMESAPKMSARVVSVFKLLFELESWANVADDDPDLEGLLRETAPEAFMRRSTLGAKARGAVGALLVNVIAAHGLARREDADPRVKVSVGDQERETETEFDTLSPRYTEGIWVMDVFSEDALLELEVLDDAGSWGHIEIPVNTAPGNLGQKRIHSLEHGDGGTLEIDVAFTKADEASSVTPTSANDAPVKRVSRAWALEKNATQIPTKRKAPKPKT</sequence>
<gene>
    <name evidence="3" type="ORF">NSCI0253_LOCUS37769</name>
</gene>
<dbReference type="SMART" id="SM00239">
    <property type="entry name" value="C2"/>
    <property type="match status" value="1"/>
</dbReference>
<reference evidence="3" key="1">
    <citation type="submission" date="2021-01" db="EMBL/GenBank/DDBJ databases">
        <authorList>
            <person name="Corre E."/>
            <person name="Pelletier E."/>
            <person name="Niang G."/>
            <person name="Scheremetjew M."/>
            <person name="Finn R."/>
            <person name="Kale V."/>
            <person name="Holt S."/>
            <person name="Cochrane G."/>
            <person name="Meng A."/>
            <person name="Brown T."/>
            <person name="Cohen L."/>
        </authorList>
    </citation>
    <scope>NUCLEOTIDE SEQUENCE</scope>
</reference>
<dbReference type="Pfam" id="PF00168">
    <property type="entry name" value="C2"/>
    <property type="match status" value="1"/>
</dbReference>
<dbReference type="PROSITE" id="PS50004">
    <property type="entry name" value="C2"/>
    <property type="match status" value="1"/>
</dbReference>
<dbReference type="CDD" id="cd00030">
    <property type="entry name" value="C2"/>
    <property type="match status" value="1"/>
</dbReference>